<name>A0ACA7P440_9PSED</name>
<dbReference type="Proteomes" id="UP000018725">
    <property type="component" value="Chromosome"/>
</dbReference>
<keyword evidence="2" id="KW-1185">Reference proteome</keyword>
<evidence type="ECO:0000313" key="2">
    <source>
        <dbReference type="Proteomes" id="UP000018725"/>
    </source>
</evidence>
<gene>
    <name evidence="1" type="ORF">U771_10775</name>
</gene>
<evidence type="ECO:0000313" key="1">
    <source>
        <dbReference type="EMBL" id="AHC34683.1"/>
    </source>
</evidence>
<organism evidence="1 2">
    <name type="scientific">Pseudomonas gorinensis</name>
    <dbReference type="NCBI Taxonomy" id="3240790"/>
    <lineage>
        <taxon>Bacteria</taxon>
        <taxon>Pseudomonadati</taxon>
        <taxon>Pseudomonadota</taxon>
        <taxon>Gammaproteobacteria</taxon>
        <taxon>Pseudomonadales</taxon>
        <taxon>Pseudomonadaceae</taxon>
        <taxon>Pseudomonas</taxon>
    </lineage>
</organism>
<reference evidence="1 2" key="1">
    <citation type="journal article" date="2014" name="Genome Announc.">
        <title>Complete Genome Sequence of Pseudomonas sp. Strain TKP, Isolated from a gamma-Hexachlorocyclohexane-Degrading Mixed Culture.</title>
        <authorList>
            <person name="Ohtsubo Y."/>
            <person name="Kishida K."/>
            <person name="Sato T."/>
            <person name="Tabata M."/>
            <person name="Kawasumi T."/>
            <person name="Ogura Y."/>
            <person name="Hayashi T."/>
            <person name="Tsuda M."/>
            <person name="Nagata Y."/>
        </authorList>
    </citation>
    <scope>NUCLEOTIDE SEQUENCE [LARGE SCALE GENOMIC DNA]</scope>
    <source>
        <strain evidence="1 2">TKP</strain>
    </source>
</reference>
<proteinExistence type="predicted"/>
<sequence length="215" mass="23082">MNLTVADMKLKNPAWNSKEVRMLIRSLTLATLMAFTGPLLAADDINPLKQDLGKARPLVVVELDSGNATLADLKRQLDEPATKQSFEERNMVFYTIKFGSIGAEGEKFAKDPKDNKKLTPPETNALIRALKLGAGSGTKVILIGKDGEKKVEKTVPPDTLDLKAFFSAIDQMPQAEKEAAAVAEPEPVAPAPAKGTKPAKPAKPGSKPAPQQLDD</sequence>
<dbReference type="EMBL" id="CP006852">
    <property type="protein sequence ID" value="AHC34683.1"/>
    <property type="molecule type" value="Genomic_DNA"/>
</dbReference>
<accession>A0ACA7P440</accession>
<protein>
    <submittedName>
        <fullName evidence="1">Tyrosyl-trna synthetase</fullName>
    </submittedName>
</protein>